<reference evidence="1 2" key="1">
    <citation type="journal article" date="2012" name="J. Bacteriol.">
        <title>Draft Genome Sequence of Plant Growth-Promoting Rhizobium Mesorhizobium amorphae, Isolated from Zinc-Lead Mine Tailings.</title>
        <authorList>
            <person name="Hao X."/>
            <person name="Lin Y."/>
            <person name="Johnstone L."/>
            <person name="Baltrus D.A."/>
            <person name="Miller S.J."/>
            <person name="Wei G."/>
            <person name="Rensing C."/>
        </authorList>
    </citation>
    <scope>NUCLEOTIDE SEQUENCE [LARGE SCALE GENOMIC DNA]</scope>
    <source>
        <strain evidence="1 2">CCNWGS0123</strain>
    </source>
</reference>
<proteinExistence type="predicted"/>
<protein>
    <submittedName>
        <fullName evidence="1">Uncharacterized protein</fullName>
    </submittedName>
</protein>
<gene>
    <name evidence="1" type="ORF">MEA186_15432</name>
</gene>
<evidence type="ECO:0000313" key="1">
    <source>
        <dbReference type="EMBL" id="EHH11115.1"/>
    </source>
</evidence>
<sequence length="54" mass="5757">MNADVFLRPSAGSSLCKNWKAGEFPTPQDMGDKTCATIVASPMDVAARTSPERV</sequence>
<evidence type="ECO:0000313" key="2">
    <source>
        <dbReference type="Proteomes" id="UP000002949"/>
    </source>
</evidence>
<accession>G6YAW4</accession>
<name>G6YAW4_9HYPH</name>
<dbReference type="AlphaFoldDB" id="G6YAW4"/>
<keyword evidence="2" id="KW-1185">Reference proteome</keyword>
<organism evidence="1 2">
    <name type="scientific">Mesorhizobium amorphae CCNWGS0123</name>
    <dbReference type="NCBI Taxonomy" id="1082933"/>
    <lineage>
        <taxon>Bacteria</taxon>
        <taxon>Pseudomonadati</taxon>
        <taxon>Pseudomonadota</taxon>
        <taxon>Alphaproteobacteria</taxon>
        <taxon>Hyphomicrobiales</taxon>
        <taxon>Phyllobacteriaceae</taxon>
        <taxon>Mesorhizobium</taxon>
    </lineage>
</organism>
<dbReference type="Proteomes" id="UP000002949">
    <property type="component" value="Unassembled WGS sequence"/>
</dbReference>
<dbReference type="PATRIC" id="fig|1082933.3.peg.3008"/>
<dbReference type="EMBL" id="AGSN01000113">
    <property type="protein sequence ID" value="EHH11115.1"/>
    <property type="molecule type" value="Genomic_DNA"/>
</dbReference>